<evidence type="ECO:0000256" key="6">
    <source>
        <dbReference type="SAM" id="MobiDB-lite"/>
    </source>
</evidence>
<keyword evidence="4 8" id="KW-0067">ATP-binding</keyword>
<dbReference type="PROSITE" id="PS50893">
    <property type="entry name" value="ABC_TRANSPORTER_2"/>
    <property type="match status" value="1"/>
</dbReference>
<dbReference type="SMART" id="SM00382">
    <property type="entry name" value="AAA"/>
    <property type="match status" value="1"/>
</dbReference>
<gene>
    <name evidence="8" type="ORF">JOF44_001384</name>
</gene>
<comment type="caution">
    <text evidence="8">The sequence shown here is derived from an EMBL/GenBank/DDBJ whole genome shotgun (WGS) entry which is preliminary data.</text>
</comment>
<accession>A0ABS4YI43</accession>
<keyword evidence="9" id="KW-1185">Reference proteome</keyword>
<dbReference type="Proteomes" id="UP000698222">
    <property type="component" value="Unassembled WGS sequence"/>
</dbReference>
<dbReference type="PROSITE" id="PS00211">
    <property type="entry name" value="ABC_TRANSPORTER_1"/>
    <property type="match status" value="1"/>
</dbReference>
<dbReference type="PANTHER" id="PTHR42711:SF16">
    <property type="entry name" value="ABC TRANSPORTER ATP-BINDING PROTEIN"/>
    <property type="match status" value="1"/>
</dbReference>
<feature type="region of interest" description="Disordered" evidence="6">
    <location>
        <begin position="297"/>
        <end position="317"/>
    </location>
</feature>
<dbReference type="InterPro" id="IPR027417">
    <property type="entry name" value="P-loop_NTPase"/>
</dbReference>
<dbReference type="InterPro" id="IPR050763">
    <property type="entry name" value="ABC_transporter_ATP-binding"/>
</dbReference>
<dbReference type="Gene3D" id="3.40.50.300">
    <property type="entry name" value="P-loop containing nucleotide triphosphate hydrolases"/>
    <property type="match status" value="1"/>
</dbReference>
<protein>
    <submittedName>
        <fullName evidence="8">ABC-2 type transport system ATP-binding protein</fullName>
    </submittedName>
</protein>
<reference evidence="8 9" key="1">
    <citation type="submission" date="2021-03" db="EMBL/GenBank/DDBJ databases">
        <title>Sequencing the genomes of 1000 actinobacteria strains.</title>
        <authorList>
            <person name="Klenk H.-P."/>
        </authorList>
    </citation>
    <scope>NUCLEOTIDE SEQUENCE [LARGE SCALE GENOMIC DNA]</scope>
    <source>
        <strain evidence="8 9">DSM 14564</strain>
    </source>
</reference>
<keyword evidence="3" id="KW-0547">Nucleotide-binding</keyword>
<feature type="domain" description="ABC transporter" evidence="7">
    <location>
        <begin position="4"/>
        <end position="229"/>
    </location>
</feature>
<name>A0ABS4YI43_9MICO</name>
<dbReference type="RefSeq" id="WP_209889041.1">
    <property type="nucleotide sequence ID" value="NZ_BAAAJV010000004.1"/>
</dbReference>
<dbReference type="Pfam" id="PF00005">
    <property type="entry name" value="ABC_tran"/>
    <property type="match status" value="1"/>
</dbReference>
<evidence type="ECO:0000256" key="5">
    <source>
        <dbReference type="ARBA" id="ARBA00023251"/>
    </source>
</evidence>
<dbReference type="InterPro" id="IPR003439">
    <property type="entry name" value="ABC_transporter-like_ATP-bd"/>
</dbReference>
<evidence type="ECO:0000256" key="4">
    <source>
        <dbReference type="ARBA" id="ARBA00022840"/>
    </source>
</evidence>
<comment type="subcellular location">
    <subcellularLocation>
        <location evidence="1">Cell membrane</location>
        <topology evidence="1">Peripheral membrane protein</topology>
    </subcellularLocation>
</comment>
<sequence>MPLLSLRGLTKNYAHRPVLRGVDLDLDEGEILGVAGPNGAGKTTLVECLAGLRENDGGTITVAGIDPSRPTPELRRLLGVQLQQIRVPGVLRTREVLELFAAFYPDPLPPHQLMEEFDLTSQADQAFAKLSGGQQQRLSVALALIGRPRIAILDELTTGLDPAARRRIWAQLERRRAEGMTMLLVTHSMEEAQRLCDRMVILQDGEIIADGSPQQIVGRTGVQRTTFQAEVDELVLTELEQCEDVAAVARSGGAIVVDGGDASPQAVLAHLARRGIRARGVGVDRPTLEDAYHRLVTGEEHENAAPGVRPADERTLR</sequence>
<keyword evidence="2" id="KW-0813">Transport</keyword>
<dbReference type="EMBL" id="JAGIOC010000001">
    <property type="protein sequence ID" value="MBP2408481.1"/>
    <property type="molecule type" value="Genomic_DNA"/>
</dbReference>
<keyword evidence="5" id="KW-0046">Antibiotic resistance</keyword>
<evidence type="ECO:0000256" key="1">
    <source>
        <dbReference type="ARBA" id="ARBA00004202"/>
    </source>
</evidence>
<dbReference type="GO" id="GO:0005524">
    <property type="term" value="F:ATP binding"/>
    <property type="evidence" value="ECO:0007669"/>
    <property type="project" value="UniProtKB-KW"/>
</dbReference>
<evidence type="ECO:0000313" key="9">
    <source>
        <dbReference type="Proteomes" id="UP000698222"/>
    </source>
</evidence>
<organism evidence="8 9">
    <name type="scientific">Brachybacterium fresconis</name>
    <dbReference type="NCBI Taxonomy" id="173363"/>
    <lineage>
        <taxon>Bacteria</taxon>
        <taxon>Bacillati</taxon>
        <taxon>Actinomycetota</taxon>
        <taxon>Actinomycetes</taxon>
        <taxon>Micrococcales</taxon>
        <taxon>Dermabacteraceae</taxon>
        <taxon>Brachybacterium</taxon>
    </lineage>
</organism>
<evidence type="ECO:0000256" key="2">
    <source>
        <dbReference type="ARBA" id="ARBA00022448"/>
    </source>
</evidence>
<dbReference type="InterPro" id="IPR003593">
    <property type="entry name" value="AAA+_ATPase"/>
</dbReference>
<evidence type="ECO:0000313" key="8">
    <source>
        <dbReference type="EMBL" id="MBP2408481.1"/>
    </source>
</evidence>
<dbReference type="InterPro" id="IPR017871">
    <property type="entry name" value="ABC_transporter-like_CS"/>
</dbReference>
<dbReference type="CDD" id="cd03230">
    <property type="entry name" value="ABC_DR_subfamily_A"/>
    <property type="match status" value="1"/>
</dbReference>
<evidence type="ECO:0000256" key="3">
    <source>
        <dbReference type="ARBA" id="ARBA00022741"/>
    </source>
</evidence>
<evidence type="ECO:0000259" key="7">
    <source>
        <dbReference type="PROSITE" id="PS50893"/>
    </source>
</evidence>
<dbReference type="PANTHER" id="PTHR42711">
    <property type="entry name" value="ABC TRANSPORTER ATP-BINDING PROTEIN"/>
    <property type="match status" value="1"/>
</dbReference>
<dbReference type="SUPFAM" id="SSF52540">
    <property type="entry name" value="P-loop containing nucleoside triphosphate hydrolases"/>
    <property type="match status" value="1"/>
</dbReference>
<proteinExistence type="predicted"/>